<accession>A0A182M1L9</accession>
<feature type="transmembrane region" description="Helical" evidence="1">
    <location>
        <begin position="102"/>
        <end position="125"/>
    </location>
</feature>
<dbReference type="EnsemblMetazoa" id="ACUA007209-RA">
    <property type="protein sequence ID" value="ACUA007209-PA"/>
    <property type="gene ID" value="ACUA007209"/>
</dbReference>
<dbReference type="Proteomes" id="UP000075883">
    <property type="component" value="Unassembled WGS sequence"/>
</dbReference>
<dbReference type="AlphaFoldDB" id="A0A182M1L9"/>
<dbReference type="VEuPathDB" id="VectorBase:ACUA007209"/>
<organism evidence="2 3">
    <name type="scientific">Anopheles culicifacies</name>
    <dbReference type="NCBI Taxonomy" id="139723"/>
    <lineage>
        <taxon>Eukaryota</taxon>
        <taxon>Metazoa</taxon>
        <taxon>Ecdysozoa</taxon>
        <taxon>Arthropoda</taxon>
        <taxon>Hexapoda</taxon>
        <taxon>Insecta</taxon>
        <taxon>Pterygota</taxon>
        <taxon>Neoptera</taxon>
        <taxon>Endopterygota</taxon>
        <taxon>Diptera</taxon>
        <taxon>Nematocera</taxon>
        <taxon>Culicoidea</taxon>
        <taxon>Culicidae</taxon>
        <taxon>Anophelinae</taxon>
        <taxon>Anopheles</taxon>
        <taxon>culicifacies species complex</taxon>
    </lineage>
</organism>
<proteinExistence type="predicted"/>
<protein>
    <submittedName>
        <fullName evidence="2">Uncharacterized protein</fullName>
    </submittedName>
</protein>
<keyword evidence="3" id="KW-1185">Reference proteome</keyword>
<evidence type="ECO:0000313" key="3">
    <source>
        <dbReference type="Proteomes" id="UP000075883"/>
    </source>
</evidence>
<evidence type="ECO:0000313" key="2">
    <source>
        <dbReference type="EnsemblMetazoa" id="ACUA007209-PA"/>
    </source>
</evidence>
<keyword evidence="1" id="KW-0812">Transmembrane</keyword>
<evidence type="ECO:0000256" key="1">
    <source>
        <dbReference type="SAM" id="Phobius"/>
    </source>
</evidence>
<sequence>MNQSENKTLCTPSSVGYYKIPLSFEEVSHTAHSLPYPCDVVRRGISLITRLRTPTNFLRDEAIPQVMMLDSPPTLLAGCRLVLLNLLKDPRRNRCGDLRGLLLYRFVDIISLTVGIIVAVTLLLLRMQLRWRFSWMASI</sequence>
<name>A0A182M1L9_9DIPT</name>
<keyword evidence="1" id="KW-1133">Transmembrane helix</keyword>
<keyword evidence="1" id="KW-0472">Membrane</keyword>
<dbReference type="EMBL" id="AXCM01003571">
    <property type="status" value="NOT_ANNOTATED_CDS"/>
    <property type="molecule type" value="Genomic_DNA"/>
</dbReference>
<reference evidence="2" key="2">
    <citation type="submission" date="2020-05" db="UniProtKB">
        <authorList>
            <consortium name="EnsemblMetazoa"/>
        </authorList>
    </citation>
    <scope>IDENTIFICATION</scope>
    <source>
        <strain evidence="2">A-37</strain>
    </source>
</reference>
<reference evidence="3" key="1">
    <citation type="submission" date="2013-09" db="EMBL/GenBank/DDBJ databases">
        <title>The Genome Sequence of Anopheles culicifacies species A.</title>
        <authorList>
            <consortium name="The Broad Institute Genomics Platform"/>
            <person name="Neafsey D.E."/>
            <person name="Besansky N."/>
            <person name="Howell P."/>
            <person name="Walton C."/>
            <person name="Young S.K."/>
            <person name="Zeng Q."/>
            <person name="Gargeya S."/>
            <person name="Fitzgerald M."/>
            <person name="Haas B."/>
            <person name="Abouelleil A."/>
            <person name="Allen A.W."/>
            <person name="Alvarado L."/>
            <person name="Arachchi H.M."/>
            <person name="Berlin A.M."/>
            <person name="Chapman S.B."/>
            <person name="Gainer-Dewar J."/>
            <person name="Goldberg J."/>
            <person name="Griggs A."/>
            <person name="Gujja S."/>
            <person name="Hansen M."/>
            <person name="Howarth C."/>
            <person name="Imamovic A."/>
            <person name="Ireland A."/>
            <person name="Larimer J."/>
            <person name="McCowan C."/>
            <person name="Murphy C."/>
            <person name="Pearson M."/>
            <person name="Poon T.W."/>
            <person name="Priest M."/>
            <person name="Roberts A."/>
            <person name="Saif S."/>
            <person name="Shea T."/>
            <person name="Sisk P."/>
            <person name="Sykes S."/>
            <person name="Wortman J."/>
            <person name="Nusbaum C."/>
            <person name="Birren B."/>
        </authorList>
    </citation>
    <scope>NUCLEOTIDE SEQUENCE [LARGE SCALE GENOMIC DNA]</scope>
    <source>
        <strain evidence="3">A-37</strain>
    </source>
</reference>